<dbReference type="PATRIC" id="fig|1239307.3.peg.4821"/>
<sequence length="199" mass="22197">MNRFMLASLLLVPSLAVMAESSPITPLHGYVSIPASRAFLCSQGINSDCGQVKYEPQSVEGPKGFPDRGPKDGKIASGENPNFPQLNEQSVDRWHHVDLNAADTTFTWTLTAPHRTTSWKFFITKPDWNPEKPLTRADFILTPFCERFDEGAMPKNKVEIDCNIPTRTGYHIILGAWDIADTGNAFYQVIDANITAKRD</sequence>
<dbReference type="SUPFAM" id="SSF81296">
    <property type="entry name" value="E set domains"/>
    <property type="match status" value="1"/>
</dbReference>
<evidence type="ECO:0000256" key="5">
    <source>
        <dbReference type="SAM" id="SignalP"/>
    </source>
</evidence>
<keyword evidence="3 5" id="KW-0732">Signal</keyword>
<dbReference type="GO" id="GO:0005576">
    <property type="term" value="C:extracellular region"/>
    <property type="evidence" value="ECO:0007669"/>
    <property type="project" value="UniProtKB-SubCell"/>
</dbReference>
<dbReference type="RefSeq" id="WP_025424441.1">
    <property type="nucleotide sequence ID" value="NZ_CP006570.1"/>
</dbReference>
<evidence type="ECO:0000259" key="6">
    <source>
        <dbReference type="Pfam" id="PF03067"/>
    </source>
</evidence>
<comment type="subcellular location">
    <subcellularLocation>
        <location evidence="1">Secreted</location>
    </subcellularLocation>
</comment>
<evidence type="ECO:0000256" key="1">
    <source>
        <dbReference type="ARBA" id="ARBA00004613"/>
    </source>
</evidence>
<protein>
    <submittedName>
        <fullName evidence="7">Putative chitin binding protein</fullName>
    </submittedName>
</protein>
<accession>W0I3I4</accession>
<keyword evidence="7" id="KW-0614">Plasmid</keyword>
<dbReference type="CDD" id="cd21177">
    <property type="entry name" value="LPMO_AA10"/>
    <property type="match status" value="1"/>
</dbReference>
<keyword evidence="2" id="KW-0964">Secreted</keyword>
<dbReference type="PANTHER" id="PTHR34823">
    <property type="entry name" value="GLCNAC-BINDING PROTEIN A"/>
    <property type="match status" value="1"/>
</dbReference>
<dbReference type="AlphaFoldDB" id="W0I3I4"/>
<dbReference type="OrthoDB" id="3675244at2"/>
<feature type="compositionally biased region" description="Basic and acidic residues" evidence="4">
    <location>
        <begin position="65"/>
        <end position="74"/>
    </location>
</feature>
<dbReference type="InterPro" id="IPR014756">
    <property type="entry name" value="Ig_E-set"/>
</dbReference>
<feature type="chain" id="PRO_5004789820" evidence="5">
    <location>
        <begin position="20"/>
        <end position="199"/>
    </location>
</feature>
<evidence type="ECO:0000256" key="2">
    <source>
        <dbReference type="ARBA" id="ARBA00022525"/>
    </source>
</evidence>
<geneLocation type="plasmid" evidence="7 8">
    <name>pHS1</name>
</geneLocation>
<organism evidence="7 8">
    <name type="scientific">Sodalis praecaptivus</name>
    <dbReference type="NCBI Taxonomy" id="1239307"/>
    <lineage>
        <taxon>Bacteria</taxon>
        <taxon>Pseudomonadati</taxon>
        <taxon>Pseudomonadota</taxon>
        <taxon>Gammaproteobacteria</taxon>
        <taxon>Enterobacterales</taxon>
        <taxon>Bruguierivoracaceae</taxon>
        <taxon>Sodalis</taxon>
    </lineage>
</organism>
<proteinExistence type="predicted"/>
<dbReference type="FunFam" id="2.70.50.50:FF:000001">
    <property type="entry name" value="Chitin-binding protein"/>
    <property type="match status" value="1"/>
</dbReference>
<reference evidence="7 8" key="1">
    <citation type="journal article" date="2014" name="Genome Biol. Evol.">
        <title>Genome degeneration and adaptation in a nascent stage of symbiosis.</title>
        <authorList>
            <person name="Oakeson K.F."/>
            <person name="Gil R."/>
            <person name="Clayton A.L."/>
            <person name="Dunn D.M."/>
            <person name="von Niederhausern A.C."/>
            <person name="Hamil C."/>
            <person name="Aoyagi A."/>
            <person name="Duval B."/>
            <person name="Baca A."/>
            <person name="Silva F.J."/>
            <person name="Vallier A."/>
            <person name="Jackson D.G."/>
            <person name="Latorre A."/>
            <person name="Weiss R.B."/>
            <person name="Heddi A."/>
            <person name="Moya A."/>
            <person name="Dale C."/>
        </authorList>
    </citation>
    <scope>NUCLEOTIDE SEQUENCE [LARGE SCALE GENOMIC DNA]</scope>
    <source>
        <strain evidence="7 8">HS1</strain>
        <plasmid evidence="8">Plasmid pHS1</plasmid>
    </source>
</reference>
<evidence type="ECO:0000256" key="4">
    <source>
        <dbReference type="SAM" id="MobiDB-lite"/>
    </source>
</evidence>
<evidence type="ECO:0000313" key="7">
    <source>
        <dbReference type="EMBL" id="AHF79307.1"/>
    </source>
</evidence>
<keyword evidence="8" id="KW-1185">Reference proteome</keyword>
<evidence type="ECO:0000313" key="8">
    <source>
        <dbReference type="Proteomes" id="UP000019028"/>
    </source>
</evidence>
<dbReference type="InterPro" id="IPR051024">
    <property type="entry name" value="GlcNAc_Chitin_IntDeg"/>
</dbReference>
<dbReference type="InterPro" id="IPR004302">
    <property type="entry name" value="Cellulose/chitin-bd_N"/>
</dbReference>
<feature type="signal peptide" evidence="5">
    <location>
        <begin position="1"/>
        <end position="19"/>
    </location>
</feature>
<dbReference type="Gene3D" id="2.70.50.50">
    <property type="entry name" value="chitin-binding protein cbp21"/>
    <property type="match status" value="1"/>
</dbReference>
<dbReference type="Proteomes" id="UP000019028">
    <property type="component" value="Plasmid pHS1"/>
</dbReference>
<feature type="region of interest" description="Disordered" evidence="4">
    <location>
        <begin position="56"/>
        <end position="84"/>
    </location>
</feature>
<feature type="domain" description="Chitin-binding type-4" evidence="6">
    <location>
        <begin position="28"/>
        <end position="191"/>
    </location>
</feature>
<name>W0I3I4_9GAMM</name>
<dbReference type="PANTHER" id="PTHR34823:SF1">
    <property type="entry name" value="CHITIN-BINDING TYPE-4 DOMAIN-CONTAINING PROTEIN"/>
    <property type="match status" value="1"/>
</dbReference>
<dbReference type="HOGENOM" id="CLU_047929_2_0_6"/>
<dbReference type="Pfam" id="PF03067">
    <property type="entry name" value="LPMO_10"/>
    <property type="match status" value="1"/>
</dbReference>
<gene>
    <name evidence="7" type="primary">cbp</name>
    <name evidence="7" type="ORF">Sant_P0271</name>
</gene>
<dbReference type="KEGG" id="sod:Sant_P0271"/>
<dbReference type="EMBL" id="CP006570">
    <property type="protein sequence ID" value="AHF79307.1"/>
    <property type="molecule type" value="Genomic_DNA"/>
</dbReference>
<evidence type="ECO:0000256" key="3">
    <source>
        <dbReference type="ARBA" id="ARBA00022729"/>
    </source>
</evidence>